<protein>
    <recommendedName>
        <fullName evidence="8">Autoinducer 2 import system permease protein LsrD</fullName>
    </recommendedName>
</protein>
<dbReference type="Proteomes" id="UP000190857">
    <property type="component" value="Unassembled WGS sequence"/>
</dbReference>
<proteinExistence type="predicted"/>
<comment type="subcellular location">
    <subcellularLocation>
        <location evidence="1">Cell membrane</location>
        <topology evidence="1">Multi-pass membrane protein</topology>
    </subcellularLocation>
</comment>
<keyword evidence="4" id="KW-0997">Cell inner membrane</keyword>
<evidence type="ECO:0000256" key="7">
    <source>
        <dbReference type="ARBA" id="ARBA00023136"/>
    </source>
</evidence>
<feature type="transmembrane region" description="Helical" evidence="10">
    <location>
        <begin position="72"/>
        <end position="93"/>
    </location>
</feature>
<evidence type="ECO:0000256" key="9">
    <source>
        <dbReference type="SAM" id="MobiDB-lite"/>
    </source>
</evidence>
<feature type="region of interest" description="Disordered" evidence="9">
    <location>
        <begin position="1"/>
        <end position="22"/>
    </location>
</feature>
<keyword evidence="3" id="KW-1003">Cell membrane</keyword>
<sequence length="367" mass="38321">MSDSTKTTVTPESLNPSGRADAQASVRTYRDYGTPLWRRILLTREMAIIALLLVVIVVAISTVRGFDRPITITYLLLDVAPILLIALPMTLVIITGEIDLSVASIVGLSSVLLGTLTQAGWPLEAAALFALVAGALGGALNGFLITVVGLPSLAVTIGTLALYRGLAVGLLGTTAVTDWPEFWTDLAKDKIGDSPFPVIMIPFVLLAIVFIVLLHFTPFGRGIFAIGLNDEAASFSGVNVARTKFILFVLTGVVSAFAGIYFTLRFGSARGDNATGLELQVIAAVLLGGVSIFGGRGAMHGVIAGVLLIGVLASALRLANVTSDVINIITGVLLVLSVVSASFLAWLSKKRQRPGGRKRGAVSAAQA</sequence>
<feature type="transmembrane region" description="Helical" evidence="10">
    <location>
        <begin position="301"/>
        <end position="319"/>
    </location>
</feature>
<dbReference type="AlphaFoldDB" id="A0A1T5ILU5"/>
<feature type="compositionally biased region" description="Polar residues" evidence="9">
    <location>
        <begin position="1"/>
        <end position="16"/>
    </location>
</feature>
<evidence type="ECO:0000313" key="11">
    <source>
        <dbReference type="EMBL" id="SKC40099.1"/>
    </source>
</evidence>
<keyword evidence="6 10" id="KW-1133">Transmembrane helix</keyword>
<evidence type="ECO:0000256" key="8">
    <source>
        <dbReference type="ARBA" id="ARBA00039381"/>
    </source>
</evidence>
<dbReference type="PANTHER" id="PTHR32196:SF71">
    <property type="entry name" value="AUTOINDUCER 2 IMPORT SYSTEM PERMEASE PROTEIN LSRD"/>
    <property type="match status" value="1"/>
</dbReference>
<dbReference type="PANTHER" id="PTHR32196">
    <property type="entry name" value="ABC TRANSPORTER PERMEASE PROTEIN YPHD-RELATED-RELATED"/>
    <property type="match status" value="1"/>
</dbReference>
<gene>
    <name evidence="11" type="ORF">SAMN06309945_0603</name>
</gene>
<keyword evidence="12" id="KW-1185">Reference proteome</keyword>
<dbReference type="CDD" id="cd06579">
    <property type="entry name" value="TM_PBP1_transp_AraH_like"/>
    <property type="match status" value="1"/>
</dbReference>
<dbReference type="STRING" id="123320.SAMN06309945_0603"/>
<dbReference type="InterPro" id="IPR001851">
    <property type="entry name" value="ABC_transp_permease"/>
</dbReference>
<evidence type="ECO:0000256" key="4">
    <source>
        <dbReference type="ARBA" id="ARBA00022519"/>
    </source>
</evidence>
<dbReference type="GO" id="GO:0005886">
    <property type="term" value="C:plasma membrane"/>
    <property type="evidence" value="ECO:0007669"/>
    <property type="project" value="UniProtKB-SubCell"/>
</dbReference>
<feature type="transmembrane region" description="Helical" evidence="10">
    <location>
        <begin position="157"/>
        <end position="176"/>
    </location>
</feature>
<evidence type="ECO:0000256" key="2">
    <source>
        <dbReference type="ARBA" id="ARBA00022448"/>
    </source>
</evidence>
<evidence type="ECO:0000256" key="1">
    <source>
        <dbReference type="ARBA" id="ARBA00004651"/>
    </source>
</evidence>
<reference evidence="11 12" key="1">
    <citation type="submission" date="2017-02" db="EMBL/GenBank/DDBJ databases">
        <authorList>
            <person name="Peterson S.W."/>
        </authorList>
    </citation>
    <scope>NUCLEOTIDE SEQUENCE [LARGE SCALE GENOMIC DNA]</scope>
    <source>
        <strain evidence="11 12">VKM Ac-2059</strain>
    </source>
</reference>
<dbReference type="GO" id="GO:0022857">
    <property type="term" value="F:transmembrane transporter activity"/>
    <property type="evidence" value="ECO:0007669"/>
    <property type="project" value="InterPro"/>
</dbReference>
<dbReference type="EMBL" id="FUZP01000001">
    <property type="protein sequence ID" value="SKC40099.1"/>
    <property type="molecule type" value="Genomic_DNA"/>
</dbReference>
<feature type="transmembrane region" description="Helical" evidence="10">
    <location>
        <begin position="100"/>
        <end position="121"/>
    </location>
</feature>
<keyword evidence="5 10" id="KW-0812">Transmembrane</keyword>
<evidence type="ECO:0000313" key="12">
    <source>
        <dbReference type="Proteomes" id="UP000190857"/>
    </source>
</evidence>
<feature type="transmembrane region" description="Helical" evidence="10">
    <location>
        <begin position="46"/>
        <end position="66"/>
    </location>
</feature>
<dbReference type="Pfam" id="PF02653">
    <property type="entry name" value="BPD_transp_2"/>
    <property type="match status" value="1"/>
</dbReference>
<dbReference type="OrthoDB" id="7947581at2"/>
<organism evidence="11 12">
    <name type="scientific">Okibacterium fritillariae</name>
    <dbReference type="NCBI Taxonomy" id="123320"/>
    <lineage>
        <taxon>Bacteria</taxon>
        <taxon>Bacillati</taxon>
        <taxon>Actinomycetota</taxon>
        <taxon>Actinomycetes</taxon>
        <taxon>Micrococcales</taxon>
        <taxon>Microbacteriaceae</taxon>
        <taxon>Okibacterium</taxon>
    </lineage>
</organism>
<keyword evidence="7 10" id="KW-0472">Membrane</keyword>
<feature type="transmembrane region" description="Helical" evidence="10">
    <location>
        <begin position="196"/>
        <end position="216"/>
    </location>
</feature>
<evidence type="ECO:0000256" key="6">
    <source>
        <dbReference type="ARBA" id="ARBA00022989"/>
    </source>
</evidence>
<evidence type="ECO:0000256" key="3">
    <source>
        <dbReference type="ARBA" id="ARBA00022475"/>
    </source>
</evidence>
<keyword evidence="2" id="KW-0813">Transport</keyword>
<dbReference type="RefSeq" id="WP_079726808.1">
    <property type="nucleotide sequence ID" value="NZ_FUZP01000001.1"/>
</dbReference>
<evidence type="ECO:0000256" key="5">
    <source>
        <dbReference type="ARBA" id="ARBA00022692"/>
    </source>
</evidence>
<accession>A0A1T5ILU5</accession>
<evidence type="ECO:0000256" key="10">
    <source>
        <dbReference type="SAM" id="Phobius"/>
    </source>
</evidence>
<feature type="transmembrane region" description="Helical" evidence="10">
    <location>
        <begin position="276"/>
        <end position="294"/>
    </location>
</feature>
<feature type="transmembrane region" description="Helical" evidence="10">
    <location>
        <begin position="245"/>
        <end position="264"/>
    </location>
</feature>
<feature type="transmembrane region" description="Helical" evidence="10">
    <location>
        <begin position="127"/>
        <end position="150"/>
    </location>
</feature>
<name>A0A1T5ILU5_9MICO</name>
<feature type="transmembrane region" description="Helical" evidence="10">
    <location>
        <begin position="325"/>
        <end position="347"/>
    </location>
</feature>